<keyword evidence="2" id="KW-1185">Reference proteome</keyword>
<organism evidence="1 2">
    <name type="scientific">Patiriisocius marinus</name>
    <dbReference type="NCBI Taxonomy" id="1397112"/>
    <lineage>
        <taxon>Bacteria</taxon>
        <taxon>Pseudomonadati</taxon>
        <taxon>Bacteroidota</taxon>
        <taxon>Flavobacteriia</taxon>
        <taxon>Flavobacteriales</taxon>
        <taxon>Flavobacteriaceae</taxon>
        <taxon>Patiriisocius</taxon>
    </lineage>
</organism>
<dbReference type="Gene3D" id="2.60.120.10">
    <property type="entry name" value="Jelly Rolls"/>
    <property type="match status" value="1"/>
</dbReference>
<dbReference type="AlphaFoldDB" id="A0A5J4IU35"/>
<dbReference type="InterPro" id="IPR011051">
    <property type="entry name" value="RmlC_Cupin_sf"/>
</dbReference>
<reference evidence="1 2" key="1">
    <citation type="submission" date="2019-08" db="EMBL/GenBank/DDBJ databases">
        <title>Draft genome sequence of Ulvibacter marinus type strain NBRC 109484.</title>
        <authorList>
            <person name="Kawano K."/>
            <person name="Ushijima N."/>
            <person name="Kihara M."/>
            <person name="Itoh H."/>
        </authorList>
    </citation>
    <scope>NUCLEOTIDE SEQUENCE [LARGE SCALE GENOMIC DNA]</scope>
    <source>
        <strain evidence="1 2">NBRC 109484</strain>
    </source>
</reference>
<evidence type="ECO:0000313" key="1">
    <source>
        <dbReference type="EMBL" id="GER58096.1"/>
    </source>
</evidence>
<sequence length="99" mass="11144">MNLFDIEKASLESNKPIVENIYTNEGTKLIAIAMKKGVELPDHKAPSRAKLMLIKGEIDFNTLTKSYRLAVPDSLEIPLDEMHSVRAFEDALFLLILSK</sequence>
<gene>
    <name evidence="1" type="ORF">ULMA_02040</name>
</gene>
<protein>
    <recommendedName>
        <fullName evidence="3">Cupin domain-containing protein</fullName>
    </recommendedName>
</protein>
<name>A0A5J4IU35_9FLAO</name>
<evidence type="ECO:0008006" key="3">
    <source>
        <dbReference type="Google" id="ProtNLM"/>
    </source>
</evidence>
<dbReference type="EMBL" id="BKCG01000001">
    <property type="protein sequence ID" value="GER58096.1"/>
    <property type="molecule type" value="Genomic_DNA"/>
</dbReference>
<accession>A0A5J4IU35</accession>
<dbReference type="OrthoDB" id="1443888at2"/>
<dbReference type="Proteomes" id="UP000326509">
    <property type="component" value="Unassembled WGS sequence"/>
</dbReference>
<dbReference type="InterPro" id="IPR014710">
    <property type="entry name" value="RmlC-like_jellyroll"/>
</dbReference>
<proteinExistence type="predicted"/>
<evidence type="ECO:0000313" key="2">
    <source>
        <dbReference type="Proteomes" id="UP000326509"/>
    </source>
</evidence>
<dbReference type="SUPFAM" id="SSF51182">
    <property type="entry name" value="RmlC-like cupins"/>
    <property type="match status" value="1"/>
</dbReference>
<dbReference type="RefSeq" id="WP_151672190.1">
    <property type="nucleotide sequence ID" value="NZ_BKCG01000001.1"/>
</dbReference>
<comment type="caution">
    <text evidence="1">The sequence shown here is derived from an EMBL/GenBank/DDBJ whole genome shotgun (WGS) entry which is preliminary data.</text>
</comment>